<dbReference type="InterPro" id="IPR025403">
    <property type="entry name" value="TgpA-like_C"/>
</dbReference>
<dbReference type="RefSeq" id="WP_183224614.1">
    <property type="nucleotide sequence ID" value="NZ_BMPW01000017.1"/>
</dbReference>
<keyword evidence="2" id="KW-1133">Transmembrane helix</keyword>
<accession>A0A7W5FHF6</accession>
<feature type="domain" description="Protein-glutamine gamma-glutamyltransferase-like C-terminal" evidence="3">
    <location>
        <begin position="115"/>
        <end position="181"/>
    </location>
</feature>
<reference evidence="4 5" key="1">
    <citation type="submission" date="2020-08" db="EMBL/GenBank/DDBJ databases">
        <title>Genomic Encyclopedia of Type Strains, Phase III (KMG-III): the genomes of soil and plant-associated and newly described type strains.</title>
        <authorList>
            <person name="Whitman W."/>
        </authorList>
    </citation>
    <scope>NUCLEOTIDE SEQUENCE [LARGE SCALE GENOMIC DNA]</scope>
    <source>
        <strain evidence="4 5">CECT 3287</strain>
    </source>
</reference>
<keyword evidence="2" id="KW-0812">Transmembrane</keyword>
<evidence type="ECO:0000259" key="3">
    <source>
        <dbReference type="Pfam" id="PF13559"/>
    </source>
</evidence>
<evidence type="ECO:0000313" key="4">
    <source>
        <dbReference type="EMBL" id="MBB3098531.1"/>
    </source>
</evidence>
<protein>
    <recommendedName>
        <fullName evidence="3">Protein-glutamine gamma-glutamyltransferase-like C-terminal domain-containing protein</fullName>
    </recommendedName>
</protein>
<feature type="compositionally biased region" description="Basic residues" evidence="1">
    <location>
        <begin position="59"/>
        <end position="82"/>
    </location>
</feature>
<evidence type="ECO:0000256" key="2">
    <source>
        <dbReference type="SAM" id="Phobius"/>
    </source>
</evidence>
<feature type="region of interest" description="Disordered" evidence="1">
    <location>
        <begin position="127"/>
        <end position="156"/>
    </location>
</feature>
<keyword evidence="5" id="KW-1185">Reference proteome</keyword>
<dbReference type="AlphaFoldDB" id="A0A7W5FHF6"/>
<feature type="transmembrane region" description="Helical" evidence="2">
    <location>
        <begin position="20"/>
        <end position="38"/>
    </location>
</feature>
<dbReference type="EMBL" id="JACHXF010000015">
    <property type="protein sequence ID" value="MBB3098531.1"/>
    <property type="molecule type" value="Genomic_DNA"/>
</dbReference>
<comment type="caution">
    <text evidence="4">The sequence shown here is derived from an EMBL/GenBank/DDBJ whole genome shotgun (WGS) entry which is preliminary data.</text>
</comment>
<feature type="region of interest" description="Disordered" evidence="1">
    <location>
        <begin position="59"/>
        <end position="91"/>
    </location>
</feature>
<name>A0A7W5FHF6_9ACTN</name>
<keyword evidence="2" id="KW-0472">Membrane</keyword>
<organism evidence="4 5">
    <name type="scientific">Actinoplanes campanulatus</name>
    <dbReference type="NCBI Taxonomy" id="113559"/>
    <lineage>
        <taxon>Bacteria</taxon>
        <taxon>Bacillati</taxon>
        <taxon>Actinomycetota</taxon>
        <taxon>Actinomycetes</taxon>
        <taxon>Micromonosporales</taxon>
        <taxon>Micromonosporaceae</taxon>
        <taxon>Actinoplanes</taxon>
    </lineage>
</organism>
<dbReference type="Proteomes" id="UP000590749">
    <property type="component" value="Unassembled WGS sequence"/>
</dbReference>
<gene>
    <name evidence="4" type="ORF">FHR83_006230</name>
</gene>
<evidence type="ECO:0000256" key="1">
    <source>
        <dbReference type="SAM" id="MobiDB-lite"/>
    </source>
</evidence>
<dbReference type="Pfam" id="PF13559">
    <property type="entry name" value="DUF4129"/>
    <property type="match status" value="1"/>
</dbReference>
<sequence length="198" mass="22323">MRGYDEFLGRVFEVISPGLMLLILLAVTGLIAALWYWYPAWTSWRFPRFTWKKPSWKRWSRKKKAKHGKKKEPAPRRLKAEKKHKDPKTPALVRQSVADQLAAEGRYAEAIRERLRDTVADLTRAGVIDPEPGTTAAELTTAASTGRPRLSPPLTGATGLFSEIWYGRRPAGRGEDEKMREMTAEVRAALQPGPGADR</sequence>
<evidence type="ECO:0000313" key="5">
    <source>
        <dbReference type="Proteomes" id="UP000590749"/>
    </source>
</evidence>
<proteinExistence type="predicted"/>
<feature type="compositionally biased region" description="Low complexity" evidence="1">
    <location>
        <begin position="134"/>
        <end position="145"/>
    </location>
</feature>